<dbReference type="CDD" id="cd03794">
    <property type="entry name" value="GT4_WbuB-like"/>
    <property type="match status" value="1"/>
</dbReference>
<evidence type="ECO:0000259" key="2">
    <source>
        <dbReference type="Pfam" id="PF00534"/>
    </source>
</evidence>
<comment type="caution">
    <text evidence="4">The sequence shown here is derived from an EMBL/GenBank/DDBJ whole genome shotgun (WGS) entry which is preliminary data.</text>
</comment>
<evidence type="ECO:0000313" key="4">
    <source>
        <dbReference type="EMBL" id="MCS3864634.1"/>
    </source>
</evidence>
<dbReference type="AlphaFoldDB" id="A0A9X2R6X6"/>
<feature type="domain" description="Glycosyl transferase family 1" evidence="2">
    <location>
        <begin position="224"/>
        <end position="392"/>
    </location>
</feature>
<dbReference type="Gene3D" id="3.40.50.2000">
    <property type="entry name" value="Glycogen Phosphorylase B"/>
    <property type="match status" value="2"/>
</dbReference>
<proteinExistence type="predicted"/>
<feature type="domain" description="Glycosyltransferase subfamily 4-like N-terminal" evidence="3">
    <location>
        <begin position="27"/>
        <end position="207"/>
    </location>
</feature>
<name>A0A9X2R6X6_9BACT</name>
<evidence type="ECO:0000256" key="1">
    <source>
        <dbReference type="ARBA" id="ARBA00022679"/>
    </source>
</evidence>
<dbReference type="RefSeq" id="WP_259083320.1">
    <property type="nucleotide sequence ID" value="NZ_JANTYZ010000002.1"/>
</dbReference>
<dbReference type="Proteomes" id="UP001155034">
    <property type="component" value="Unassembled WGS sequence"/>
</dbReference>
<protein>
    <submittedName>
        <fullName evidence="4">Glycosyltransferase involved in cell wall biosynthesis</fullName>
    </submittedName>
</protein>
<dbReference type="SUPFAM" id="SSF53756">
    <property type="entry name" value="UDP-Glycosyltransferase/glycogen phosphorylase"/>
    <property type="match status" value="1"/>
</dbReference>
<dbReference type="PANTHER" id="PTHR46401">
    <property type="entry name" value="GLYCOSYLTRANSFERASE WBBK-RELATED"/>
    <property type="match status" value="1"/>
</dbReference>
<dbReference type="InterPro" id="IPR001296">
    <property type="entry name" value="Glyco_trans_1"/>
</dbReference>
<organism evidence="4 5">
    <name type="scientific">Salinibacter ruber</name>
    <dbReference type="NCBI Taxonomy" id="146919"/>
    <lineage>
        <taxon>Bacteria</taxon>
        <taxon>Pseudomonadati</taxon>
        <taxon>Rhodothermota</taxon>
        <taxon>Rhodothermia</taxon>
        <taxon>Rhodothermales</taxon>
        <taxon>Salinibacteraceae</taxon>
        <taxon>Salinibacter</taxon>
    </lineage>
</organism>
<evidence type="ECO:0000313" key="5">
    <source>
        <dbReference type="Proteomes" id="UP001155034"/>
    </source>
</evidence>
<gene>
    <name evidence="4" type="ORF">GGP82_001180</name>
</gene>
<sequence length="419" mass="47339">MDEDAPRITLVTEYFYPEEASTAQLLTSLATGLQGDFDVSVLTGRPNYHPGDETESVPTREQHKGVSIERLPATRLDKDTLPFRVVNWITFTLLVFWRLIRTRDSDDVVLVLSNPPLLPLAAWAAKRLCGISYGYLIYDMYPDFPVALGMISEESIVARWWERVMRMIYRDADQIVVLGDSMKRRLTSKMDDDPVFSPNKVEVIPNWEDGDFIEPMPKPKNSFAQKEGLTDSFVLLYSGNIGRFHELRTAIDAIGLLEERGRDDIEFVIIGEGARKADHQRYVEQRGIRNVRFLPFQPMERLPETLTACNASLVGIIPEVEGMCVSSKLYSALAAGRPILAVVGEEDEVARAVREHDCGAYVRPGDAKAAAETLAEWADNSTLSEELGEHARTSFESHYTRSHAVDAYRHLFNQMHNRS</sequence>
<evidence type="ECO:0000259" key="3">
    <source>
        <dbReference type="Pfam" id="PF13579"/>
    </source>
</evidence>
<reference evidence="4" key="1">
    <citation type="submission" date="2022-08" db="EMBL/GenBank/DDBJ databases">
        <title>Genomic Encyclopedia of Type Strains, Phase V (KMG-V): Genome sequencing to study the core and pangenomes of soil and plant-associated prokaryotes.</title>
        <authorList>
            <person name="Whitman W."/>
        </authorList>
    </citation>
    <scope>NUCLEOTIDE SEQUENCE</scope>
    <source>
        <strain evidence="4">SP2016B</strain>
    </source>
</reference>
<dbReference type="GO" id="GO:0009103">
    <property type="term" value="P:lipopolysaccharide biosynthetic process"/>
    <property type="evidence" value="ECO:0007669"/>
    <property type="project" value="TreeGrafter"/>
</dbReference>
<dbReference type="PANTHER" id="PTHR46401:SF2">
    <property type="entry name" value="GLYCOSYLTRANSFERASE WBBK-RELATED"/>
    <property type="match status" value="1"/>
</dbReference>
<dbReference type="EMBL" id="JANTYZ010000002">
    <property type="protein sequence ID" value="MCS3864634.1"/>
    <property type="molecule type" value="Genomic_DNA"/>
</dbReference>
<keyword evidence="1" id="KW-0808">Transferase</keyword>
<accession>A0A9X2R6X6</accession>
<dbReference type="InterPro" id="IPR028098">
    <property type="entry name" value="Glyco_trans_4-like_N"/>
</dbReference>
<dbReference type="GO" id="GO:0016757">
    <property type="term" value="F:glycosyltransferase activity"/>
    <property type="evidence" value="ECO:0007669"/>
    <property type="project" value="InterPro"/>
</dbReference>
<dbReference type="Pfam" id="PF13579">
    <property type="entry name" value="Glyco_trans_4_4"/>
    <property type="match status" value="1"/>
</dbReference>
<dbReference type="Pfam" id="PF00534">
    <property type="entry name" value="Glycos_transf_1"/>
    <property type="match status" value="1"/>
</dbReference>